<dbReference type="Pfam" id="PF13975">
    <property type="entry name" value="gag-asp_proteas"/>
    <property type="match status" value="1"/>
</dbReference>
<keyword evidence="1" id="KW-0378">Hydrolase</keyword>
<dbReference type="RefSeq" id="WP_074794151.1">
    <property type="nucleotide sequence ID" value="NZ_FOVJ01000001.1"/>
</dbReference>
<dbReference type="SUPFAM" id="SSF50630">
    <property type="entry name" value="Acid proteases"/>
    <property type="match status" value="1"/>
</dbReference>
<reference evidence="2" key="1">
    <citation type="submission" date="2016-10" db="EMBL/GenBank/DDBJ databases">
        <authorList>
            <person name="Varghese N."/>
        </authorList>
    </citation>
    <scope>NUCLEOTIDE SEQUENCE [LARGE SCALE GENOMIC DNA]</scope>
    <source>
        <strain evidence="2">Nsp8</strain>
    </source>
</reference>
<dbReference type="Proteomes" id="UP000183107">
    <property type="component" value="Unassembled WGS sequence"/>
</dbReference>
<dbReference type="CDD" id="cd00303">
    <property type="entry name" value="retropepsin_like"/>
    <property type="match status" value="1"/>
</dbReference>
<protein>
    <submittedName>
        <fullName evidence="1">Aspartyl protease</fullName>
    </submittedName>
</protein>
<sequence>MNRSFTVKSEGGLLTALATPCHVSQAFNPANGVPDCATIQFNACWDTGATKSVITQRVVEACGLKSIRAIKPILLQGVDGFERSAAYVINLSLPDKVTFHNFTVVSKNPGNVWWDVLIGMDIISTGEFSIRSVNGKTEWSFSYASRKAAS</sequence>
<dbReference type="EMBL" id="FOVJ01000001">
    <property type="protein sequence ID" value="SFN32510.1"/>
    <property type="molecule type" value="Genomic_DNA"/>
</dbReference>
<dbReference type="AlphaFoldDB" id="A0A1I4Y4T5"/>
<evidence type="ECO:0000313" key="1">
    <source>
        <dbReference type="EMBL" id="SFN32510.1"/>
    </source>
</evidence>
<accession>A0A1I4Y4T5</accession>
<dbReference type="InterPro" id="IPR021109">
    <property type="entry name" value="Peptidase_aspartic_dom_sf"/>
</dbReference>
<dbReference type="GO" id="GO:0006508">
    <property type="term" value="P:proteolysis"/>
    <property type="evidence" value="ECO:0007669"/>
    <property type="project" value="UniProtKB-KW"/>
</dbReference>
<gene>
    <name evidence="1" type="ORF">SAMN05216386_0484</name>
</gene>
<keyword evidence="2" id="KW-1185">Reference proteome</keyword>
<dbReference type="Gene3D" id="2.40.70.10">
    <property type="entry name" value="Acid Proteases"/>
    <property type="match status" value="1"/>
</dbReference>
<keyword evidence="1" id="KW-0645">Protease</keyword>
<organism evidence="1 2">
    <name type="scientific">Nitrosospira briensis</name>
    <dbReference type="NCBI Taxonomy" id="35799"/>
    <lineage>
        <taxon>Bacteria</taxon>
        <taxon>Pseudomonadati</taxon>
        <taxon>Pseudomonadota</taxon>
        <taxon>Betaproteobacteria</taxon>
        <taxon>Nitrosomonadales</taxon>
        <taxon>Nitrosomonadaceae</taxon>
        <taxon>Nitrosospira</taxon>
    </lineage>
</organism>
<evidence type="ECO:0000313" key="2">
    <source>
        <dbReference type="Proteomes" id="UP000183107"/>
    </source>
</evidence>
<proteinExistence type="predicted"/>
<name>A0A1I4Y4T5_9PROT</name>
<dbReference type="GO" id="GO:0008233">
    <property type="term" value="F:peptidase activity"/>
    <property type="evidence" value="ECO:0007669"/>
    <property type="project" value="UniProtKB-KW"/>
</dbReference>